<evidence type="ECO:0000313" key="3">
    <source>
        <dbReference type="Proteomes" id="UP000076154"/>
    </source>
</evidence>
<organism evidence="2 3">
    <name type="scientific">Hypsizygus marmoreus</name>
    <name type="common">White beech mushroom</name>
    <name type="synonym">Agaricus marmoreus</name>
    <dbReference type="NCBI Taxonomy" id="39966"/>
    <lineage>
        <taxon>Eukaryota</taxon>
        <taxon>Fungi</taxon>
        <taxon>Dikarya</taxon>
        <taxon>Basidiomycota</taxon>
        <taxon>Agaricomycotina</taxon>
        <taxon>Agaricomycetes</taxon>
        <taxon>Agaricomycetidae</taxon>
        <taxon>Agaricales</taxon>
        <taxon>Tricholomatineae</taxon>
        <taxon>Lyophyllaceae</taxon>
        <taxon>Hypsizygus</taxon>
    </lineage>
</organism>
<gene>
    <name evidence="2" type="ORF">Hypma_012268</name>
</gene>
<keyword evidence="3" id="KW-1185">Reference proteome</keyword>
<dbReference type="Proteomes" id="UP000076154">
    <property type="component" value="Unassembled WGS sequence"/>
</dbReference>
<sequence>MSSHIELQSELPQASADPGQAPFLPVPDDPIFVELFGTKDDIHWQLQEALAYLDEHLRVPYNDMRSEIDAAKEVVENINTLIAVSAFIAGVQAQMISFTFEANATSLHVATNWFSFVGLTLDIIGTSAGVVRTVRLQHVIRHRERVLRRMVDSLDRLRGHISGHLRDRERTLGFTEDTRRKIAKQFEIQAHMLREFQRLYNPPMAMYLIHMLTSKPLSVTTDILAMANQVPLISMGGGILCLLVSILLFAVDSQPTGVWAACIGIAGGVAAWSAVFLVFDGKGRQERSANARIEHYLQESFKF</sequence>
<evidence type="ECO:0000256" key="1">
    <source>
        <dbReference type="SAM" id="Phobius"/>
    </source>
</evidence>
<keyword evidence="1" id="KW-0812">Transmembrane</keyword>
<reference evidence="2" key="1">
    <citation type="submission" date="2018-04" db="EMBL/GenBank/DDBJ databases">
        <title>Whole genome sequencing of Hypsizygus marmoreus.</title>
        <authorList>
            <person name="Choi I.-G."/>
            <person name="Min B."/>
            <person name="Kim J.-G."/>
            <person name="Kim S."/>
            <person name="Oh Y.-L."/>
            <person name="Kong W.-S."/>
            <person name="Park H."/>
            <person name="Jeong J."/>
            <person name="Song E.-S."/>
        </authorList>
    </citation>
    <scope>NUCLEOTIDE SEQUENCE [LARGE SCALE GENOMIC DNA]</scope>
    <source>
        <strain evidence="2">51987-8</strain>
    </source>
</reference>
<evidence type="ECO:0000313" key="2">
    <source>
        <dbReference type="EMBL" id="RDB20607.1"/>
    </source>
</evidence>
<feature type="transmembrane region" description="Helical" evidence="1">
    <location>
        <begin position="257"/>
        <end position="279"/>
    </location>
</feature>
<accession>A0A369JJ61</accession>
<comment type="caution">
    <text evidence="2">The sequence shown here is derived from an EMBL/GenBank/DDBJ whole genome shotgun (WGS) entry which is preliminary data.</text>
</comment>
<dbReference type="AlphaFoldDB" id="A0A369JJ61"/>
<dbReference type="OrthoDB" id="3152367at2759"/>
<protein>
    <submittedName>
        <fullName evidence="2">Uncharacterized protein</fullName>
    </submittedName>
</protein>
<feature type="transmembrane region" description="Helical" evidence="1">
    <location>
        <begin position="74"/>
        <end position="93"/>
    </location>
</feature>
<keyword evidence="1" id="KW-1133">Transmembrane helix</keyword>
<feature type="transmembrane region" description="Helical" evidence="1">
    <location>
        <begin position="113"/>
        <end position="134"/>
    </location>
</feature>
<dbReference type="InParanoid" id="A0A369JJ61"/>
<dbReference type="EMBL" id="LUEZ02000058">
    <property type="protein sequence ID" value="RDB20607.1"/>
    <property type="molecule type" value="Genomic_DNA"/>
</dbReference>
<keyword evidence="1" id="KW-0472">Membrane</keyword>
<name>A0A369JJ61_HYPMA</name>
<feature type="transmembrane region" description="Helical" evidence="1">
    <location>
        <begin position="232"/>
        <end position="251"/>
    </location>
</feature>
<proteinExistence type="predicted"/>